<evidence type="ECO:0000256" key="1">
    <source>
        <dbReference type="SAM" id="Phobius"/>
    </source>
</evidence>
<feature type="transmembrane region" description="Helical" evidence="1">
    <location>
        <begin position="37"/>
        <end position="58"/>
    </location>
</feature>
<keyword evidence="1" id="KW-0812">Transmembrane</keyword>
<accession>A0A1N7M6H1</accession>
<dbReference type="RefSeq" id="WP_076529632.1">
    <property type="nucleotide sequence ID" value="NZ_BMEH01000002.1"/>
</dbReference>
<dbReference type="EMBL" id="FTOT01000002">
    <property type="protein sequence ID" value="SIS81670.1"/>
    <property type="molecule type" value="Genomic_DNA"/>
</dbReference>
<dbReference type="STRING" id="1086013.SAMN05421774_102453"/>
<proteinExistence type="predicted"/>
<name>A0A1N7M6H1_9RHOB</name>
<evidence type="ECO:0000313" key="3">
    <source>
        <dbReference type="Proteomes" id="UP000186141"/>
    </source>
</evidence>
<sequence>MSLIRPEVARRLLRGREAIAAAVTLALGLWIATRGGWVLAGLGGAVALIGGGLLVAALQRLRFAPSSLGPGVVEVDEGQIAWFGPGVGGFVSVADLADLGLVTVQGLRVWRLRQTDGQLLLVPVDAQGAEQLFDALTTLPGIEGRRLLAALESPADTPMIWQHAPSRILRFPRA</sequence>
<keyword evidence="1" id="KW-1133">Transmembrane helix</keyword>
<dbReference type="OrthoDB" id="7851333at2"/>
<organism evidence="2 3">
    <name type="scientific">Gemmobacter megaterium</name>
    <dbReference type="NCBI Taxonomy" id="1086013"/>
    <lineage>
        <taxon>Bacteria</taxon>
        <taxon>Pseudomonadati</taxon>
        <taxon>Pseudomonadota</taxon>
        <taxon>Alphaproteobacteria</taxon>
        <taxon>Rhodobacterales</taxon>
        <taxon>Paracoccaceae</taxon>
        <taxon>Gemmobacter</taxon>
    </lineage>
</organism>
<gene>
    <name evidence="2" type="ORF">SAMN05421774_102453</name>
</gene>
<reference evidence="2 3" key="1">
    <citation type="submission" date="2017-01" db="EMBL/GenBank/DDBJ databases">
        <authorList>
            <person name="Mah S.A."/>
            <person name="Swanson W.J."/>
            <person name="Moy G.W."/>
            <person name="Vacquier V.D."/>
        </authorList>
    </citation>
    <scope>NUCLEOTIDE SEQUENCE [LARGE SCALE GENOMIC DNA]</scope>
    <source>
        <strain evidence="2 3">DSM 26375</strain>
    </source>
</reference>
<feature type="transmembrane region" description="Helical" evidence="1">
    <location>
        <begin position="12"/>
        <end position="31"/>
    </location>
</feature>
<dbReference type="Proteomes" id="UP000186141">
    <property type="component" value="Unassembled WGS sequence"/>
</dbReference>
<dbReference type="AlphaFoldDB" id="A0A1N7M6H1"/>
<keyword evidence="1" id="KW-0472">Membrane</keyword>
<protein>
    <submittedName>
        <fullName evidence="2">Uncharacterized protein</fullName>
    </submittedName>
</protein>
<keyword evidence="3" id="KW-1185">Reference proteome</keyword>
<evidence type="ECO:0000313" key="2">
    <source>
        <dbReference type="EMBL" id="SIS81670.1"/>
    </source>
</evidence>